<evidence type="ECO:0000256" key="1">
    <source>
        <dbReference type="SAM" id="Phobius"/>
    </source>
</evidence>
<comment type="caution">
    <text evidence="2">The sequence shown here is derived from an EMBL/GenBank/DDBJ whole genome shotgun (WGS) entry which is preliminary data.</text>
</comment>
<keyword evidence="1" id="KW-0812">Transmembrane</keyword>
<accession>A0ABQ0BQT4</accession>
<dbReference type="Proteomes" id="UP001600941">
    <property type="component" value="Unassembled WGS sequence"/>
</dbReference>
<feature type="transmembrane region" description="Helical" evidence="1">
    <location>
        <begin position="22"/>
        <end position="49"/>
    </location>
</feature>
<evidence type="ECO:0000313" key="3">
    <source>
        <dbReference type="Proteomes" id="UP001600941"/>
    </source>
</evidence>
<keyword evidence="1" id="KW-1133">Transmembrane helix</keyword>
<proteinExistence type="predicted"/>
<gene>
    <name evidence="2" type="ORF">K340107D12_17020</name>
</gene>
<sequence>MFEYMDGIVDAVEEIGQAAVDVAVFVTICTAKAVLIITAPVWILPYAIWRKGRKQ</sequence>
<name>A0ABQ0BQT4_9FIRM</name>
<reference evidence="2 3" key="1">
    <citation type="submission" date="2024-04" db="EMBL/GenBank/DDBJ databases">
        <title>Defined microbial consortia suppress multidrug-resistant proinflammatory Enterobacteriaceae via ecological control.</title>
        <authorList>
            <person name="Furuichi M."/>
            <person name="Kawaguchi T."/>
            <person name="Pust M."/>
            <person name="Yasuma K."/>
            <person name="Plichta D."/>
            <person name="Hasegawa N."/>
            <person name="Ohya T."/>
            <person name="Bhattarai S."/>
            <person name="Sasajima S."/>
            <person name="Aoto Y."/>
            <person name="Tuganbaev T."/>
            <person name="Yaginuma M."/>
            <person name="Ueda M."/>
            <person name="Okahashi N."/>
            <person name="Amafuji K."/>
            <person name="Kiridooshi Y."/>
            <person name="Sugita K."/>
            <person name="Strazar M."/>
            <person name="Skelly A."/>
            <person name="Suda W."/>
            <person name="Hattori M."/>
            <person name="Nakamoto N."/>
            <person name="Caballero S."/>
            <person name="Norman J."/>
            <person name="Olle B."/>
            <person name="Tanoue T."/>
            <person name="Arita M."/>
            <person name="Bucci V."/>
            <person name="Atarashi K."/>
            <person name="Xavier R."/>
            <person name="Honda K."/>
        </authorList>
    </citation>
    <scope>NUCLEOTIDE SEQUENCE [LARGE SCALE GENOMIC DNA]</scope>
    <source>
        <strain evidence="3">k34-0107-D12</strain>
    </source>
</reference>
<keyword evidence="3" id="KW-1185">Reference proteome</keyword>
<organism evidence="2 3">
    <name type="scientific">Blautia parvula</name>
    <dbReference type="NCBI Taxonomy" id="2877527"/>
    <lineage>
        <taxon>Bacteria</taxon>
        <taxon>Bacillati</taxon>
        <taxon>Bacillota</taxon>
        <taxon>Clostridia</taxon>
        <taxon>Lachnospirales</taxon>
        <taxon>Lachnospiraceae</taxon>
        <taxon>Blautia</taxon>
    </lineage>
</organism>
<keyword evidence="1" id="KW-0472">Membrane</keyword>
<protein>
    <submittedName>
        <fullName evidence="2">Uncharacterized protein</fullName>
    </submittedName>
</protein>
<evidence type="ECO:0000313" key="2">
    <source>
        <dbReference type="EMBL" id="GAA6498886.1"/>
    </source>
</evidence>
<dbReference type="EMBL" id="BAABZQ010000001">
    <property type="protein sequence ID" value="GAA6498886.1"/>
    <property type="molecule type" value="Genomic_DNA"/>
</dbReference>